<evidence type="ECO:0000313" key="7">
    <source>
        <dbReference type="EMBL" id="KAG2257406.1"/>
    </source>
</evidence>
<dbReference type="SMART" id="SM00271">
    <property type="entry name" value="DnaJ"/>
    <property type="match status" value="1"/>
</dbReference>
<comment type="subcellular location">
    <subcellularLocation>
        <location evidence="1">Membrane</location>
    </subcellularLocation>
</comment>
<dbReference type="PROSITE" id="PS50076">
    <property type="entry name" value="DNAJ_2"/>
    <property type="match status" value="1"/>
</dbReference>
<evidence type="ECO:0000256" key="5">
    <source>
        <dbReference type="SAM" id="MobiDB-lite"/>
    </source>
</evidence>
<dbReference type="InterPro" id="IPR036869">
    <property type="entry name" value="J_dom_sf"/>
</dbReference>
<dbReference type="GO" id="GO:0016020">
    <property type="term" value="C:membrane"/>
    <property type="evidence" value="ECO:0007669"/>
    <property type="project" value="UniProtKB-SubCell"/>
</dbReference>
<keyword evidence="2" id="KW-0175">Coiled coil</keyword>
<evidence type="ECO:0000256" key="1">
    <source>
        <dbReference type="ARBA" id="ARBA00004370"/>
    </source>
</evidence>
<proteinExistence type="predicted"/>
<evidence type="ECO:0000256" key="2">
    <source>
        <dbReference type="ARBA" id="ARBA00023054"/>
    </source>
</evidence>
<dbReference type="EMBL" id="JAAMPC010000015">
    <property type="protein sequence ID" value="KAG2257406.1"/>
    <property type="molecule type" value="Genomic_DNA"/>
</dbReference>
<keyword evidence="8" id="KW-1185">Reference proteome</keyword>
<evidence type="ECO:0000259" key="6">
    <source>
        <dbReference type="PROSITE" id="PS50076"/>
    </source>
</evidence>
<feature type="domain" description="J" evidence="6">
    <location>
        <begin position="16"/>
        <end position="81"/>
    </location>
</feature>
<accession>A0A8X7TZB5</accession>
<dbReference type="OrthoDB" id="10250354at2759"/>
<dbReference type="PRINTS" id="PR00625">
    <property type="entry name" value="JDOMAIN"/>
</dbReference>
<feature type="compositionally biased region" description="Acidic residues" evidence="5">
    <location>
        <begin position="379"/>
        <end position="388"/>
    </location>
</feature>
<dbReference type="SUPFAM" id="SSF46565">
    <property type="entry name" value="Chaperone J-domain"/>
    <property type="match status" value="1"/>
</dbReference>
<dbReference type="PROSITE" id="PS00636">
    <property type="entry name" value="DNAJ_1"/>
    <property type="match status" value="1"/>
</dbReference>
<evidence type="ECO:0000256" key="4">
    <source>
        <dbReference type="ARBA" id="ARBA00023186"/>
    </source>
</evidence>
<dbReference type="InterPro" id="IPR052812">
    <property type="entry name" value="Plant_DnaJ_domain"/>
</dbReference>
<dbReference type="InterPro" id="IPR018253">
    <property type="entry name" value="DnaJ_domain_CS"/>
</dbReference>
<dbReference type="CDD" id="cd06257">
    <property type="entry name" value="DnaJ"/>
    <property type="match status" value="1"/>
</dbReference>
<dbReference type="FunFam" id="1.10.287.110:FF:000097">
    <property type="entry name" value="Chaperone protein dnaJ 16"/>
    <property type="match status" value="1"/>
</dbReference>
<dbReference type="Pfam" id="PF00226">
    <property type="entry name" value="DnaJ"/>
    <property type="match status" value="1"/>
</dbReference>
<dbReference type="PANTHER" id="PTHR44272:SF7">
    <property type="entry name" value="NUCLEOPLASMIN-LIKE DOMAIN-CONTAINING PROTEIN"/>
    <property type="match status" value="1"/>
</dbReference>
<dbReference type="InterPro" id="IPR001623">
    <property type="entry name" value="DnaJ_domain"/>
</dbReference>
<organism evidence="7 8">
    <name type="scientific">Brassica carinata</name>
    <name type="common">Ethiopian mustard</name>
    <name type="synonym">Abyssinian cabbage</name>
    <dbReference type="NCBI Taxonomy" id="52824"/>
    <lineage>
        <taxon>Eukaryota</taxon>
        <taxon>Viridiplantae</taxon>
        <taxon>Streptophyta</taxon>
        <taxon>Embryophyta</taxon>
        <taxon>Tracheophyta</taxon>
        <taxon>Spermatophyta</taxon>
        <taxon>Magnoliopsida</taxon>
        <taxon>eudicotyledons</taxon>
        <taxon>Gunneridae</taxon>
        <taxon>Pentapetalae</taxon>
        <taxon>rosids</taxon>
        <taxon>malvids</taxon>
        <taxon>Brassicales</taxon>
        <taxon>Brassicaceae</taxon>
        <taxon>Brassiceae</taxon>
        <taxon>Brassica</taxon>
    </lineage>
</organism>
<dbReference type="PANTHER" id="PTHR44272">
    <property type="entry name" value="DNAJ DOMAIN (PROKARYOTIC HEAT SHOCK PROTEIN)"/>
    <property type="match status" value="1"/>
</dbReference>
<evidence type="ECO:0000256" key="3">
    <source>
        <dbReference type="ARBA" id="ARBA00023136"/>
    </source>
</evidence>
<protein>
    <recommendedName>
        <fullName evidence="6">J domain-containing protein</fullName>
    </recommendedName>
</protein>
<dbReference type="AlphaFoldDB" id="A0A8X7TZB5"/>
<feature type="region of interest" description="Disordered" evidence="5">
    <location>
        <begin position="371"/>
        <end position="407"/>
    </location>
</feature>
<evidence type="ECO:0000313" key="8">
    <source>
        <dbReference type="Proteomes" id="UP000886595"/>
    </source>
</evidence>
<name>A0A8X7TZB5_BRACI</name>
<reference evidence="7 8" key="1">
    <citation type="submission" date="2020-02" db="EMBL/GenBank/DDBJ databases">
        <authorList>
            <person name="Ma Q."/>
            <person name="Huang Y."/>
            <person name="Song X."/>
            <person name="Pei D."/>
        </authorList>
    </citation>
    <scope>NUCLEOTIDE SEQUENCE [LARGE SCALE GENOMIC DNA]</scope>
    <source>
        <strain evidence="7">Sxm20200214</strain>
        <tissue evidence="7">Leaf</tissue>
    </source>
</reference>
<dbReference type="Gene3D" id="1.10.287.110">
    <property type="entry name" value="DnaJ domain"/>
    <property type="match status" value="1"/>
</dbReference>
<keyword evidence="4" id="KW-0143">Chaperone</keyword>
<keyword evidence="3" id="KW-0472">Membrane</keyword>
<dbReference type="Proteomes" id="UP000886595">
    <property type="component" value="Unassembled WGS sequence"/>
</dbReference>
<sequence>MAGHRSKSEKQQLRRDPYEVLGVLMSSTDQEIKSAYRKMALKYHPDKTANDPVAADMFKELTFSYNILSDTDKRRQYDTAGFEAVEAEGQELELDLSSLGAVNTVFAALFSKLGVPMKTSVSAFILEEALNGRVSVDPLLLGQIVTKKVEKQRAHFYAVKITEQEISSGLVFRVESSSKSKFKLLFFDQEADGGLSLAMQEDSRRSGKITCAGMYFLGFPVYSLDHTITSVGLYVSGKGSRIDGFHQCEVTELKAGTHIFAVYGDNFFKSVSYTIQVLCAVSFTQEKEDLRSVEAQILNKRAELAKFETEYREVLVQFTDMTNRYAQEMLLIDALLKQRNEIHSAYTTAPLIERSSSKNRLRKSLFKKAVAEAPAPIDREDEEEEEEESSRQRNKKPNTCDESKTLKKKTRWYNLRLKLDKKKPC</sequence>
<gene>
    <name evidence="7" type="ORF">Bca52824_076700</name>
</gene>
<comment type="caution">
    <text evidence="7">The sequence shown here is derived from an EMBL/GenBank/DDBJ whole genome shotgun (WGS) entry which is preliminary data.</text>
</comment>